<feature type="transmembrane region" description="Helical" evidence="1">
    <location>
        <begin position="58"/>
        <end position="80"/>
    </location>
</feature>
<dbReference type="RefSeq" id="WP_123409157.1">
    <property type="nucleotide sequence ID" value="NZ_MOBP01000015.1"/>
</dbReference>
<dbReference type="OrthoDB" id="6023636at2"/>
<gene>
    <name evidence="2" type="ORF">BK665_22835</name>
</gene>
<comment type="caution">
    <text evidence="2">The sequence shown here is derived from an EMBL/GenBank/DDBJ whole genome shotgun (WGS) entry which is preliminary data.</text>
</comment>
<keyword evidence="1" id="KW-0812">Transmembrane</keyword>
<dbReference type="AlphaFoldDB" id="A0A423KBX2"/>
<protein>
    <recommendedName>
        <fullName evidence="4">DUF1453 domain-containing protein</fullName>
    </recommendedName>
</protein>
<proteinExistence type="predicted"/>
<evidence type="ECO:0000313" key="2">
    <source>
        <dbReference type="EMBL" id="RON49760.1"/>
    </source>
</evidence>
<dbReference type="PROSITE" id="PS51257">
    <property type="entry name" value="PROKAR_LIPOPROTEIN"/>
    <property type="match status" value="1"/>
</dbReference>
<reference evidence="2 3" key="1">
    <citation type="submission" date="2016-10" db="EMBL/GenBank/DDBJ databases">
        <title>Comparative genome analysis of multiple Pseudomonas spp. focuses on biocontrol and plant growth promoting traits.</title>
        <authorList>
            <person name="Tao X.-Y."/>
            <person name="Taylor C.G."/>
        </authorList>
    </citation>
    <scope>NUCLEOTIDE SEQUENCE [LARGE SCALE GENOMIC DNA]</scope>
    <source>
        <strain evidence="2 3">39A2</strain>
    </source>
</reference>
<name>A0A423KBX2_9PSED</name>
<evidence type="ECO:0000313" key="3">
    <source>
        <dbReference type="Proteomes" id="UP000283627"/>
    </source>
</evidence>
<accession>A0A423KBX2</accession>
<dbReference type="EMBL" id="MOBP01000015">
    <property type="protein sequence ID" value="RON49760.1"/>
    <property type="molecule type" value="Genomic_DNA"/>
</dbReference>
<keyword evidence="1" id="KW-1133">Transmembrane helix</keyword>
<feature type="transmembrane region" description="Helical" evidence="1">
    <location>
        <begin position="92"/>
        <end position="110"/>
    </location>
</feature>
<feature type="transmembrane region" description="Helical" evidence="1">
    <location>
        <begin position="12"/>
        <end position="29"/>
    </location>
</feature>
<sequence length="167" mass="18601">MLDILRGTPLWVYAVFFIVTYYGVIACFTNHESKRSLQITPVIFVAISLASLKLSQGVVIPLSVYALGLLAGWALALRFYSYHNVEREGERLVLGGTIKVLLVYWCFFAWRYYSGYQAAMHPELADEVSVAAWSALGSGLINGLIVGRSLRLLRFFKTDNVTAAPSK</sequence>
<keyword evidence="1" id="KW-0472">Membrane</keyword>
<organism evidence="2 3">
    <name type="scientific">Pseudomonas frederiksbergensis</name>
    <dbReference type="NCBI Taxonomy" id="104087"/>
    <lineage>
        <taxon>Bacteria</taxon>
        <taxon>Pseudomonadati</taxon>
        <taxon>Pseudomonadota</taxon>
        <taxon>Gammaproteobacteria</taxon>
        <taxon>Pseudomonadales</taxon>
        <taxon>Pseudomonadaceae</taxon>
        <taxon>Pseudomonas</taxon>
    </lineage>
</organism>
<evidence type="ECO:0008006" key="4">
    <source>
        <dbReference type="Google" id="ProtNLM"/>
    </source>
</evidence>
<evidence type="ECO:0000256" key="1">
    <source>
        <dbReference type="SAM" id="Phobius"/>
    </source>
</evidence>
<feature type="transmembrane region" description="Helical" evidence="1">
    <location>
        <begin position="130"/>
        <end position="147"/>
    </location>
</feature>
<dbReference type="Proteomes" id="UP000283627">
    <property type="component" value="Unassembled WGS sequence"/>
</dbReference>